<dbReference type="InterPro" id="IPR036866">
    <property type="entry name" value="RibonucZ/Hydroxyglut_hydro"/>
</dbReference>
<dbReference type="OrthoDB" id="9773738at2"/>
<comment type="cofactor">
    <cofactor evidence="1">
        <name>Zn(2+)</name>
        <dbReference type="ChEBI" id="CHEBI:29105"/>
    </cofactor>
</comment>
<keyword evidence="5" id="KW-0862">Zinc</keyword>
<dbReference type="PATRIC" id="fig|298794.3.peg.612"/>
<protein>
    <submittedName>
        <fullName evidence="7">Metallo-beta-lactamase</fullName>
    </submittedName>
</protein>
<gene>
    <name evidence="7" type="ORF">VQ02_17540</name>
</gene>
<evidence type="ECO:0000313" key="8">
    <source>
        <dbReference type="Proteomes" id="UP000035955"/>
    </source>
</evidence>
<dbReference type="GO" id="GO:0046872">
    <property type="term" value="F:metal ion binding"/>
    <property type="evidence" value="ECO:0007669"/>
    <property type="project" value="UniProtKB-KW"/>
</dbReference>
<dbReference type="InterPro" id="IPR001279">
    <property type="entry name" value="Metallo-B-lactamas"/>
</dbReference>
<keyword evidence="3" id="KW-0479">Metal-binding</keyword>
<evidence type="ECO:0000256" key="4">
    <source>
        <dbReference type="ARBA" id="ARBA00022801"/>
    </source>
</evidence>
<dbReference type="Proteomes" id="UP000035955">
    <property type="component" value="Unassembled WGS sequence"/>
</dbReference>
<name>A0A0J6SNX6_9HYPH</name>
<accession>A0A0J6SNX6</accession>
<comment type="caution">
    <text evidence="7">The sequence shown here is derived from an EMBL/GenBank/DDBJ whole genome shotgun (WGS) entry which is preliminary data.</text>
</comment>
<dbReference type="CDD" id="cd07729">
    <property type="entry name" value="AHL_lactonase_MBL-fold"/>
    <property type="match status" value="1"/>
</dbReference>
<dbReference type="SMART" id="SM00849">
    <property type="entry name" value="Lactamase_B"/>
    <property type="match status" value="1"/>
</dbReference>
<dbReference type="RefSeq" id="WP_048445486.1">
    <property type="nucleotide sequence ID" value="NZ_LABY01000119.1"/>
</dbReference>
<evidence type="ECO:0000313" key="7">
    <source>
        <dbReference type="EMBL" id="KMO35374.1"/>
    </source>
</evidence>
<keyword evidence="4" id="KW-0378">Hydrolase</keyword>
<evidence type="ECO:0000256" key="1">
    <source>
        <dbReference type="ARBA" id="ARBA00001947"/>
    </source>
</evidence>
<dbReference type="SUPFAM" id="SSF56281">
    <property type="entry name" value="Metallo-hydrolase/oxidoreductase"/>
    <property type="match status" value="1"/>
</dbReference>
<evidence type="ECO:0000256" key="2">
    <source>
        <dbReference type="ARBA" id="ARBA00007749"/>
    </source>
</evidence>
<dbReference type="Gene3D" id="3.60.15.10">
    <property type="entry name" value="Ribonuclease Z/Hydroxyacylglutathione hydrolase-like"/>
    <property type="match status" value="1"/>
</dbReference>
<reference evidence="7 8" key="1">
    <citation type="submission" date="2015-03" db="EMBL/GenBank/DDBJ databases">
        <title>Genome sequencing of Methylobacterium variabile DSM 16961.</title>
        <authorList>
            <person name="Chaudhry V."/>
            <person name="Patil P.B."/>
        </authorList>
    </citation>
    <scope>NUCLEOTIDE SEQUENCE [LARGE SCALE GENOMIC DNA]</scope>
    <source>
        <strain evidence="7 8">DSM 16961</strain>
    </source>
</reference>
<dbReference type="InterPro" id="IPR051013">
    <property type="entry name" value="MBL_superfamily_lactonases"/>
</dbReference>
<dbReference type="Pfam" id="PF00753">
    <property type="entry name" value="Lactamase_B"/>
    <property type="match status" value="1"/>
</dbReference>
<keyword evidence="8" id="KW-1185">Reference proteome</keyword>
<dbReference type="AlphaFoldDB" id="A0A0J6SNX6"/>
<comment type="similarity">
    <text evidence="2">Belongs to the metallo-beta-lactamase superfamily.</text>
</comment>
<evidence type="ECO:0000256" key="5">
    <source>
        <dbReference type="ARBA" id="ARBA00022833"/>
    </source>
</evidence>
<dbReference type="GO" id="GO:0016787">
    <property type="term" value="F:hydrolase activity"/>
    <property type="evidence" value="ECO:0007669"/>
    <property type="project" value="UniProtKB-KW"/>
</dbReference>
<proteinExistence type="inferred from homology"/>
<dbReference type="EMBL" id="LABY01000119">
    <property type="protein sequence ID" value="KMO35374.1"/>
    <property type="molecule type" value="Genomic_DNA"/>
</dbReference>
<feature type="domain" description="Metallo-beta-lactamase" evidence="6">
    <location>
        <begin position="39"/>
        <end position="239"/>
    </location>
</feature>
<sequence length="269" mass="29275">MTHADPFELYAIRYGCHTGRRSSDNFIGADAHEAGENLDYFVWVAKNADRCFVIDTGFNPTSAAERGRTLLRRPAEGVASLGIDPGAVDEVILTHLHYDHAGSLDDFPRARFHCQDSEVAYATGRCMCHPFLRHPYDVEDVVGLVRRVHAGRVVFHDGAAEIVPGLSLHRIGGHSAGLQVVRVWTRRGWVVVASDASHFYANMATGRPFPAVHDVGAMLEGFRTVRALADGDDHVVPGHDPLVTALYPAVSPALEGIAVRLDVAPRSLA</sequence>
<dbReference type="PANTHER" id="PTHR42978:SF7">
    <property type="entry name" value="METALLO-HYDROLASE RV2300C-RELATED"/>
    <property type="match status" value="1"/>
</dbReference>
<dbReference type="PANTHER" id="PTHR42978">
    <property type="entry name" value="QUORUM-QUENCHING LACTONASE YTNP-RELATED-RELATED"/>
    <property type="match status" value="1"/>
</dbReference>
<evidence type="ECO:0000259" key="6">
    <source>
        <dbReference type="SMART" id="SM00849"/>
    </source>
</evidence>
<organism evidence="7 8">
    <name type="scientific">Methylobacterium variabile</name>
    <dbReference type="NCBI Taxonomy" id="298794"/>
    <lineage>
        <taxon>Bacteria</taxon>
        <taxon>Pseudomonadati</taxon>
        <taxon>Pseudomonadota</taxon>
        <taxon>Alphaproteobacteria</taxon>
        <taxon>Hyphomicrobiales</taxon>
        <taxon>Methylobacteriaceae</taxon>
        <taxon>Methylobacterium</taxon>
    </lineage>
</organism>
<evidence type="ECO:0000256" key="3">
    <source>
        <dbReference type="ARBA" id="ARBA00022723"/>
    </source>
</evidence>